<keyword evidence="1" id="KW-0175">Coiled coil</keyword>
<accession>A0A8K0CAX2</accession>
<proteinExistence type="predicted"/>
<gene>
    <name evidence="2" type="ORF">ILUMI_24224</name>
</gene>
<protein>
    <submittedName>
        <fullName evidence="2">Uncharacterized protein</fullName>
    </submittedName>
</protein>
<feature type="coiled-coil region" evidence="1">
    <location>
        <begin position="151"/>
        <end position="178"/>
    </location>
</feature>
<keyword evidence="3" id="KW-1185">Reference proteome</keyword>
<evidence type="ECO:0000256" key="1">
    <source>
        <dbReference type="SAM" id="Coils"/>
    </source>
</evidence>
<dbReference type="EMBL" id="VTPC01090677">
    <property type="protein sequence ID" value="KAF2881951.1"/>
    <property type="molecule type" value="Genomic_DNA"/>
</dbReference>
<name>A0A8K0CAX2_IGNLU</name>
<reference evidence="2" key="1">
    <citation type="submission" date="2019-08" db="EMBL/GenBank/DDBJ databases">
        <title>The genome of the North American firefly Photinus pyralis.</title>
        <authorList>
            <consortium name="Photinus pyralis genome working group"/>
            <person name="Fallon T.R."/>
            <person name="Sander Lower S.E."/>
            <person name="Weng J.-K."/>
        </authorList>
    </citation>
    <scope>NUCLEOTIDE SEQUENCE</scope>
    <source>
        <strain evidence="2">TRF0915ILg1</strain>
        <tissue evidence="2">Whole body</tissue>
    </source>
</reference>
<evidence type="ECO:0000313" key="3">
    <source>
        <dbReference type="Proteomes" id="UP000801492"/>
    </source>
</evidence>
<comment type="caution">
    <text evidence="2">The sequence shown here is derived from an EMBL/GenBank/DDBJ whole genome shotgun (WGS) entry which is preliminary data.</text>
</comment>
<dbReference type="AlphaFoldDB" id="A0A8K0CAX2"/>
<evidence type="ECO:0000313" key="2">
    <source>
        <dbReference type="EMBL" id="KAF2881951.1"/>
    </source>
</evidence>
<dbReference type="Proteomes" id="UP000801492">
    <property type="component" value="Unassembled WGS sequence"/>
</dbReference>
<organism evidence="2 3">
    <name type="scientific">Ignelater luminosus</name>
    <name type="common">Cucubano</name>
    <name type="synonym">Pyrophorus luminosus</name>
    <dbReference type="NCBI Taxonomy" id="2038154"/>
    <lineage>
        <taxon>Eukaryota</taxon>
        <taxon>Metazoa</taxon>
        <taxon>Ecdysozoa</taxon>
        <taxon>Arthropoda</taxon>
        <taxon>Hexapoda</taxon>
        <taxon>Insecta</taxon>
        <taxon>Pterygota</taxon>
        <taxon>Neoptera</taxon>
        <taxon>Endopterygota</taxon>
        <taxon>Coleoptera</taxon>
        <taxon>Polyphaga</taxon>
        <taxon>Elateriformia</taxon>
        <taxon>Elateroidea</taxon>
        <taxon>Elateridae</taxon>
        <taxon>Agrypninae</taxon>
        <taxon>Pyrophorini</taxon>
        <taxon>Ignelater</taxon>
    </lineage>
</organism>
<dbReference type="OrthoDB" id="8193167at2759"/>
<sequence length="219" mass="25410">MRKYKKKLGSRNYKNYSSETLTKALNEIRSKKLSLNQFVRALVHILMKTAEWGFPVVGDDLRHIVKAYLDKQGKTVGQFCQNIPGKDWRIAAKLKKVDSKLWGIFPINRDQVLKKLPKDVTENENGSAISDSLLEFLQKSKRRAKTVTQETRNKCRAREDLREELAEYKKEEEAILTHNTIEVGDYILVRFATKRTVKHYVGEIITHLSPFGPRLKTHL</sequence>